<dbReference type="RefSeq" id="WP_083033961.1">
    <property type="nucleotide sequence ID" value="NZ_MVHS01000106.1"/>
</dbReference>
<dbReference type="EMBL" id="MVHS01000106">
    <property type="protein sequence ID" value="ORA61101.1"/>
    <property type="molecule type" value="Genomic_DNA"/>
</dbReference>
<organism evidence="1 2">
    <name type="scientific">Mycolicibacterium insubricum</name>
    <dbReference type="NCBI Taxonomy" id="444597"/>
    <lineage>
        <taxon>Bacteria</taxon>
        <taxon>Bacillati</taxon>
        <taxon>Actinomycetota</taxon>
        <taxon>Actinomycetes</taxon>
        <taxon>Mycobacteriales</taxon>
        <taxon>Mycobacteriaceae</taxon>
        <taxon>Mycolicibacterium</taxon>
    </lineage>
</organism>
<comment type="caution">
    <text evidence="1">The sequence shown here is derived from an EMBL/GenBank/DDBJ whole genome shotgun (WGS) entry which is preliminary data.</text>
</comment>
<proteinExistence type="predicted"/>
<accession>A0A1X0CLN8</accession>
<name>A0A1X0CLN8_9MYCO</name>
<dbReference type="AlphaFoldDB" id="A0A1X0CLN8"/>
<reference evidence="1 2" key="1">
    <citation type="submission" date="2016-12" db="EMBL/GenBank/DDBJ databases">
        <title>The new phylogeny of genus Mycobacterium.</title>
        <authorList>
            <person name="Tortoli E."/>
            <person name="Trovato A."/>
            <person name="Cirillo D.M."/>
        </authorList>
    </citation>
    <scope>NUCLEOTIDE SEQUENCE [LARGE SCALE GENOMIC DNA]</scope>
    <source>
        <strain evidence="1 2">DSM 45130</strain>
    </source>
</reference>
<sequence length="97" mass="10769">MCTGTVVSTAGWTAPIYTINGLWLVKRAIPNWRYCEDGVPIDGLKTYKIYPVARDGSYDAFYSSGEFAGENYTLGPSGACGRNQPTAIRMPFYMRKI</sequence>
<evidence type="ECO:0000313" key="2">
    <source>
        <dbReference type="Proteomes" id="UP000192801"/>
    </source>
</evidence>
<gene>
    <name evidence="1" type="ORF">BST26_21355</name>
</gene>
<keyword evidence="2" id="KW-1185">Reference proteome</keyword>
<protein>
    <submittedName>
        <fullName evidence="1">Uncharacterized protein</fullName>
    </submittedName>
</protein>
<evidence type="ECO:0000313" key="1">
    <source>
        <dbReference type="EMBL" id="ORA61101.1"/>
    </source>
</evidence>
<dbReference type="Proteomes" id="UP000192801">
    <property type="component" value="Unassembled WGS sequence"/>
</dbReference>